<comment type="subcellular location">
    <subcellularLocation>
        <location evidence="1">Cell membrane</location>
        <topology evidence="1">Multi-pass membrane protein</topology>
    </subcellularLocation>
</comment>
<keyword evidence="8 9" id="KW-0807">Transducer</keyword>
<dbReference type="OrthoDB" id="10042731at2759"/>
<feature type="non-terminal residue" evidence="10">
    <location>
        <position position="1"/>
    </location>
</feature>
<proteinExistence type="inferred from homology"/>
<sequence length="356" mass="39653">VLIHTIFYRPLGVISDLPRILHNGSQNLEAVGMTTDVPITDDNASIVSIGTRQQAVLPMYDLVIHATVESLIALVITGGNSIVLVSILLHGSLRTVNNMFVTSLAIADLIMGVIVSPLRIYMVYLKPIIYGELTQSRLTCQFRLFFQNISFGVSLYSLCGIALDRYIAIVHPLKYKNILTHRRAGRSIVCIWIYIILLSAVPFLVKDSVSFEDGDTCLLNQVVKPLFFTFAKVHVFLAIFLTVTAHTIVAVIAARTNAKIKAELVSFNNNIAVAHRNESRIAKAMISVVGVFLICWLPQTIASFIKLENEPAWYKSLYCYLIALLVANSGMNPWIYAIKLKRMREAMKNVVQCGRP</sequence>
<keyword evidence="3 9" id="KW-0812">Transmembrane</keyword>
<dbReference type="SMART" id="SM01381">
    <property type="entry name" value="7TM_GPCR_Srsx"/>
    <property type="match status" value="1"/>
</dbReference>
<evidence type="ECO:0000313" key="11">
    <source>
        <dbReference type="Proteomes" id="UP000749559"/>
    </source>
</evidence>
<evidence type="ECO:0000256" key="9">
    <source>
        <dbReference type="RuleBase" id="RU000688"/>
    </source>
</evidence>
<evidence type="ECO:0000256" key="5">
    <source>
        <dbReference type="ARBA" id="ARBA00023040"/>
    </source>
</evidence>
<dbReference type="AlphaFoldDB" id="A0A8J1TTG9"/>
<dbReference type="PROSITE" id="PS00237">
    <property type="entry name" value="G_PROTEIN_RECEP_F1_1"/>
    <property type="match status" value="1"/>
</dbReference>
<comment type="similarity">
    <text evidence="9">Belongs to the G-protein coupled receptor 1 family.</text>
</comment>
<keyword evidence="7 9" id="KW-0675">Receptor</keyword>
<dbReference type="PANTHER" id="PTHR24249:SF424">
    <property type="entry name" value="G-PROTEIN COUPLED RECEPTORS FAMILY 1 PROFILE DOMAIN-CONTAINING PROTEIN"/>
    <property type="match status" value="1"/>
</dbReference>
<dbReference type="PANTHER" id="PTHR24249">
    <property type="entry name" value="HISTAMINE RECEPTOR-RELATED G-PROTEIN COUPLED RECEPTOR"/>
    <property type="match status" value="1"/>
</dbReference>
<name>A0A8J1TTG9_OWEFU</name>
<keyword evidence="2" id="KW-1003">Cell membrane</keyword>
<comment type="caution">
    <text evidence="10">The sequence shown here is derived from an EMBL/GenBank/DDBJ whole genome shotgun (WGS) entry which is preliminary data.</text>
</comment>
<dbReference type="SUPFAM" id="SSF81321">
    <property type="entry name" value="Family A G protein-coupled receptor-like"/>
    <property type="match status" value="1"/>
</dbReference>
<dbReference type="InterPro" id="IPR000276">
    <property type="entry name" value="GPCR_Rhodpsn"/>
</dbReference>
<dbReference type="EMBL" id="CAIIXF020000003">
    <property type="protein sequence ID" value="CAH1779062.1"/>
    <property type="molecule type" value="Genomic_DNA"/>
</dbReference>
<dbReference type="Pfam" id="PF00001">
    <property type="entry name" value="7tm_1"/>
    <property type="match status" value="1"/>
</dbReference>
<evidence type="ECO:0000256" key="7">
    <source>
        <dbReference type="ARBA" id="ARBA00023170"/>
    </source>
</evidence>
<keyword evidence="5 9" id="KW-0297">G-protein coupled receptor</keyword>
<keyword evidence="6" id="KW-0472">Membrane</keyword>
<evidence type="ECO:0000313" key="10">
    <source>
        <dbReference type="EMBL" id="CAH1779062.1"/>
    </source>
</evidence>
<accession>A0A8J1TTG9</accession>
<evidence type="ECO:0000256" key="2">
    <source>
        <dbReference type="ARBA" id="ARBA00022475"/>
    </source>
</evidence>
<evidence type="ECO:0000256" key="4">
    <source>
        <dbReference type="ARBA" id="ARBA00022989"/>
    </source>
</evidence>
<organism evidence="10 11">
    <name type="scientific">Owenia fusiformis</name>
    <name type="common">Polychaete worm</name>
    <dbReference type="NCBI Taxonomy" id="6347"/>
    <lineage>
        <taxon>Eukaryota</taxon>
        <taxon>Metazoa</taxon>
        <taxon>Spiralia</taxon>
        <taxon>Lophotrochozoa</taxon>
        <taxon>Annelida</taxon>
        <taxon>Polychaeta</taxon>
        <taxon>Sedentaria</taxon>
        <taxon>Canalipalpata</taxon>
        <taxon>Sabellida</taxon>
        <taxon>Oweniida</taxon>
        <taxon>Oweniidae</taxon>
        <taxon>Owenia</taxon>
    </lineage>
</organism>
<keyword evidence="11" id="KW-1185">Reference proteome</keyword>
<dbReference type="PROSITE" id="PS50262">
    <property type="entry name" value="G_PROTEIN_RECEP_F1_2"/>
    <property type="match status" value="1"/>
</dbReference>
<dbReference type="InterPro" id="IPR017452">
    <property type="entry name" value="GPCR_Rhodpsn_7TM"/>
</dbReference>
<protein>
    <submittedName>
        <fullName evidence="10">Uncharacterized protein</fullName>
    </submittedName>
</protein>
<evidence type="ECO:0000256" key="1">
    <source>
        <dbReference type="ARBA" id="ARBA00004651"/>
    </source>
</evidence>
<dbReference type="Gene3D" id="1.20.1070.10">
    <property type="entry name" value="Rhodopsin 7-helix transmembrane proteins"/>
    <property type="match status" value="1"/>
</dbReference>
<reference evidence="10" key="1">
    <citation type="submission" date="2022-03" db="EMBL/GenBank/DDBJ databases">
        <authorList>
            <person name="Martin C."/>
        </authorList>
    </citation>
    <scope>NUCLEOTIDE SEQUENCE</scope>
</reference>
<evidence type="ECO:0000256" key="8">
    <source>
        <dbReference type="ARBA" id="ARBA00023224"/>
    </source>
</evidence>
<evidence type="ECO:0000256" key="3">
    <source>
        <dbReference type="ARBA" id="ARBA00022692"/>
    </source>
</evidence>
<dbReference type="PRINTS" id="PR00237">
    <property type="entry name" value="GPCRRHODOPSN"/>
</dbReference>
<dbReference type="Proteomes" id="UP000749559">
    <property type="component" value="Unassembled WGS sequence"/>
</dbReference>
<dbReference type="CDD" id="cd00637">
    <property type="entry name" value="7tm_classA_rhodopsin-like"/>
    <property type="match status" value="1"/>
</dbReference>
<dbReference type="InterPro" id="IPR050569">
    <property type="entry name" value="TAAR"/>
</dbReference>
<gene>
    <name evidence="10" type="ORF">OFUS_LOCUS5908</name>
</gene>
<keyword evidence="4" id="KW-1133">Transmembrane helix</keyword>
<evidence type="ECO:0000256" key="6">
    <source>
        <dbReference type="ARBA" id="ARBA00023136"/>
    </source>
</evidence>
<dbReference type="GO" id="GO:0005886">
    <property type="term" value="C:plasma membrane"/>
    <property type="evidence" value="ECO:0007669"/>
    <property type="project" value="UniProtKB-SubCell"/>
</dbReference>
<dbReference type="GO" id="GO:0004930">
    <property type="term" value="F:G protein-coupled receptor activity"/>
    <property type="evidence" value="ECO:0007669"/>
    <property type="project" value="UniProtKB-KW"/>
</dbReference>